<feature type="transmembrane region" description="Helical" evidence="8">
    <location>
        <begin position="442"/>
        <end position="465"/>
    </location>
</feature>
<dbReference type="Pfam" id="PF23358">
    <property type="entry name" value="OST48_MD"/>
    <property type="match status" value="1"/>
</dbReference>
<keyword evidence="6 8" id="KW-1133">Transmembrane helix</keyword>
<dbReference type="PANTHER" id="PTHR10830:SF0">
    <property type="entry name" value="DOLICHYL-DIPHOSPHOOLIGOSACCHARIDE--PROTEIN GLYCOSYLTRANSFERASE 48 KDA SUBUNIT"/>
    <property type="match status" value="1"/>
</dbReference>
<comment type="function">
    <text evidence="8">Subunit of the oligosaccharyl transferase (OST) complex that catalyzes the initial transfer of a defined glycan (Glc(3)Man(9)GlcNAc(2) in eukaryotes) from the lipid carrier dolichol-pyrophosphate to an asparagine residue within an Asn-X-Ser/Thr consensus motif in nascent polypeptide chains, the first step in protein N-glycosylation. N-glycosylation occurs cotranslationally and the complex associates with the Sec61 complex at the channel-forming translocon complex that mediates protein translocation across the endoplasmic reticulum (ER).</text>
</comment>
<dbReference type="GO" id="GO:0016740">
    <property type="term" value="F:transferase activity"/>
    <property type="evidence" value="ECO:0007669"/>
    <property type="project" value="UniProtKB-KW"/>
</dbReference>
<dbReference type="InterPro" id="IPR055459">
    <property type="entry name" value="OST48_MD"/>
</dbReference>
<comment type="pathway">
    <text evidence="2 8">Protein modification; protein glycosylation.</text>
</comment>
<evidence type="ECO:0000256" key="1">
    <source>
        <dbReference type="ARBA" id="ARBA00004479"/>
    </source>
</evidence>
<dbReference type="eggNOG" id="KOG2754">
    <property type="taxonomic scope" value="Eukaryota"/>
</dbReference>
<dbReference type="EMBL" id="JH921432">
    <property type="protein sequence ID" value="EKD18900.1"/>
    <property type="molecule type" value="Genomic_DNA"/>
</dbReference>
<evidence type="ECO:0000256" key="4">
    <source>
        <dbReference type="ARBA" id="ARBA00022692"/>
    </source>
</evidence>
<dbReference type="AlphaFoldDB" id="K1WMG2"/>
<organism evidence="11 12">
    <name type="scientific">Marssonina brunnea f. sp. multigermtubi (strain MB_m1)</name>
    <name type="common">Marssonina leaf spot fungus</name>
    <dbReference type="NCBI Taxonomy" id="1072389"/>
    <lineage>
        <taxon>Eukaryota</taxon>
        <taxon>Fungi</taxon>
        <taxon>Dikarya</taxon>
        <taxon>Ascomycota</taxon>
        <taxon>Pezizomycotina</taxon>
        <taxon>Leotiomycetes</taxon>
        <taxon>Helotiales</taxon>
        <taxon>Drepanopezizaceae</taxon>
        <taxon>Drepanopeziza</taxon>
    </lineage>
</organism>
<dbReference type="Proteomes" id="UP000006753">
    <property type="component" value="Unassembled WGS sequence"/>
</dbReference>
<comment type="subunit">
    <text evidence="8">Component of the oligosaccharyltransferase (OST) complex.</text>
</comment>
<evidence type="ECO:0000313" key="11">
    <source>
        <dbReference type="EMBL" id="EKD18900.1"/>
    </source>
</evidence>
<dbReference type="GO" id="GO:0018279">
    <property type="term" value="P:protein N-linked glycosylation via asparagine"/>
    <property type="evidence" value="ECO:0007669"/>
    <property type="project" value="UniProtKB-UniRule"/>
</dbReference>
<keyword evidence="8" id="KW-0732">Signal</keyword>
<dbReference type="HOGENOM" id="CLU_031804_1_0_1"/>
<dbReference type="KEGG" id="mbe:MBM_03142"/>
<accession>K1WMG2</accession>
<proteinExistence type="inferred from homology"/>
<dbReference type="GO" id="GO:0008250">
    <property type="term" value="C:oligosaccharyltransferase complex"/>
    <property type="evidence" value="ECO:0007669"/>
    <property type="project" value="TreeGrafter"/>
</dbReference>
<comment type="subcellular location">
    <subcellularLocation>
        <location evidence="8">Endoplasmic reticulum membrane</location>
        <topology evidence="8">Single-pass type I membrane protein</topology>
    </subcellularLocation>
    <subcellularLocation>
        <location evidence="1">Membrane</location>
        <topology evidence="1">Single-pass type I membrane protein</topology>
    </subcellularLocation>
</comment>
<evidence type="ECO:0000256" key="5">
    <source>
        <dbReference type="ARBA" id="ARBA00022824"/>
    </source>
</evidence>
<name>K1WMG2_MARBU</name>
<evidence type="ECO:0000256" key="2">
    <source>
        <dbReference type="ARBA" id="ARBA00004922"/>
    </source>
</evidence>
<evidence type="ECO:0000256" key="6">
    <source>
        <dbReference type="ARBA" id="ARBA00022989"/>
    </source>
</evidence>
<feature type="chain" id="PRO_5005137338" description="Dolichyl-diphosphooligosaccharide--protein glycosyltransferase subunit WBP1" evidence="8">
    <location>
        <begin position="25"/>
        <end position="481"/>
    </location>
</feature>
<protein>
    <recommendedName>
        <fullName evidence="8">Dolichyl-diphosphooligosaccharide--protein glycosyltransferase subunit WBP1</fullName>
        <shortName evidence="8">Oligosaccharyl transferase subunit WBP1</shortName>
    </recommendedName>
</protein>
<evidence type="ECO:0000259" key="9">
    <source>
        <dbReference type="Pfam" id="PF03345"/>
    </source>
</evidence>
<keyword evidence="7 8" id="KW-0472">Membrane</keyword>
<dbReference type="InParanoid" id="K1WMG2"/>
<evidence type="ECO:0000256" key="8">
    <source>
        <dbReference type="RuleBase" id="RU361142"/>
    </source>
</evidence>
<evidence type="ECO:0000313" key="12">
    <source>
        <dbReference type="Proteomes" id="UP000006753"/>
    </source>
</evidence>
<feature type="domain" description="OST48 middle" evidence="10">
    <location>
        <begin position="324"/>
        <end position="467"/>
    </location>
</feature>
<evidence type="ECO:0000256" key="7">
    <source>
        <dbReference type="ARBA" id="ARBA00023136"/>
    </source>
</evidence>
<dbReference type="GeneID" id="18759077"/>
<keyword evidence="4 8" id="KW-0812">Transmembrane</keyword>
<keyword evidence="12" id="KW-1185">Reference proteome</keyword>
<keyword evidence="11" id="KW-0808">Transferase</keyword>
<dbReference type="STRING" id="1072389.K1WMG2"/>
<dbReference type="PANTHER" id="PTHR10830">
    <property type="entry name" value="DOLICHYL-DIPHOSPHOOLIGOSACCHARIDE--PROTEIN GLYCOSYLTRANSFERASE 48 KDA SUBUNIT"/>
    <property type="match status" value="1"/>
</dbReference>
<feature type="domain" description="OST48 N-terminal" evidence="9">
    <location>
        <begin position="32"/>
        <end position="301"/>
    </location>
</feature>
<dbReference type="OMA" id="AHDEYPR"/>
<dbReference type="UniPathway" id="UPA00378"/>
<feature type="signal peptide" evidence="8">
    <location>
        <begin position="1"/>
        <end position="24"/>
    </location>
</feature>
<evidence type="ECO:0000259" key="10">
    <source>
        <dbReference type="Pfam" id="PF23358"/>
    </source>
</evidence>
<dbReference type="FunCoup" id="K1WMG2">
    <property type="interactions" value="988"/>
</dbReference>
<dbReference type="InterPro" id="IPR005013">
    <property type="entry name" value="DDOST_48_kDa_subunit"/>
</dbReference>
<comment type="similarity">
    <text evidence="3 8">Belongs to the DDOST 48 kDa subunit family.</text>
</comment>
<dbReference type="Pfam" id="PF03345">
    <property type="entry name" value="OST48_N"/>
    <property type="match status" value="1"/>
</dbReference>
<dbReference type="OrthoDB" id="29105at2759"/>
<dbReference type="InterPro" id="IPR055457">
    <property type="entry name" value="OST48_N"/>
</dbReference>
<dbReference type="RefSeq" id="XP_007291031.1">
    <property type="nucleotide sequence ID" value="XM_007290969.1"/>
</dbReference>
<reference evidence="11 12" key="1">
    <citation type="journal article" date="2012" name="BMC Genomics">
        <title>Sequencing the genome of Marssonina brunnea reveals fungus-poplar co-evolution.</title>
        <authorList>
            <person name="Zhu S."/>
            <person name="Cao Y.-Z."/>
            <person name="Jiang C."/>
            <person name="Tan B.-Y."/>
            <person name="Wang Z."/>
            <person name="Feng S."/>
            <person name="Zhang L."/>
            <person name="Su X.-H."/>
            <person name="Brejova B."/>
            <person name="Vinar T."/>
            <person name="Xu M."/>
            <person name="Wang M.-X."/>
            <person name="Zhang S.-G."/>
            <person name="Huang M.-R."/>
            <person name="Wu R."/>
            <person name="Zhou Y."/>
        </authorList>
    </citation>
    <scope>NUCLEOTIDE SEQUENCE [LARGE SCALE GENOMIC DNA]</scope>
    <source>
        <strain evidence="11 12">MB_m1</strain>
    </source>
</reference>
<keyword evidence="5 8" id="KW-0256">Endoplasmic reticulum</keyword>
<gene>
    <name evidence="11" type="ORF">MBM_03142</name>
</gene>
<sequence length="481" mass="53619">MRWSLSCSLSLPAILLGITSLVEALNYEGHYRALVLLQSQTDKAKYSKYIADLEDRGFSLTFDSPKNDSLALFHLGQRTFDHVLILPSKTKGLGPNFTPKLLLDFINSGGNILLALSSSIPTPTSLVSLLLELDIHLPPERTSLVVDHFNYDTISASQYHDVLLVPRPDAIRPDVQNFFKGSGAGDEVIALPGTVGQTLGNNSPLLTPILRAPRTAFSYNPKEEAEVAEDPFAVGQQLSLVTAMQARNSARFTVLGSAEMLEDTWFDAQVQRSVGVGGAGTGEKKIATSNREFAKEITGWTFGEIGVLKVFSIEHYLNENGVKSNDTNPKIYRVKNDVTYNIEIREWSWDGYRAFVPPAGDVIQLEFSMLSPFHRLPLKYVETPSGWGIYTTSFKLPDQHGIFNFKVNYKRPFYTNIEEKNTVTVRHFAHDEWPRSWVISGAWPWIAGIGATVTGWIAFVALWLWSKPVPLKLTTRGKKVQ</sequence>
<evidence type="ECO:0000256" key="3">
    <source>
        <dbReference type="ARBA" id="ARBA00008743"/>
    </source>
</evidence>